<dbReference type="RefSeq" id="WP_105337547.1">
    <property type="nucleotide sequence ID" value="NZ_PUHZ01000021.1"/>
</dbReference>
<sequence>MSSSSRDRLSRLALLCMACGLAVGCSRREHWMNDTYPASGVVLVNGEHAEGALIMLFPSDGPVDVRNSKPWGVVNADGSYRLGTYELEDGAPPGEYDVTLVWSLGLGPDRLKGAHSVPEKAVMHVTISQTNNELPPIELSGVSVLPPPTARSGPLTP</sequence>
<dbReference type="EMBL" id="PUHZ01000021">
    <property type="protein sequence ID" value="PQO44148.1"/>
    <property type="molecule type" value="Genomic_DNA"/>
</dbReference>
<dbReference type="Proteomes" id="UP000237819">
    <property type="component" value="Unassembled WGS sequence"/>
</dbReference>
<name>A0A2S8GI74_9BACT</name>
<dbReference type="PROSITE" id="PS51257">
    <property type="entry name" value="PROKAR_LIPOPROTEIN"/>
    <property type="match status" value="1"/>
</dbReference>
<evidence type="ECO:0000256" key="1">
    <source>
        <dbReference type="SAM" id="MobiDB-lite"/>
    </source>
</evidence>
<accession>A0A2S8GI74</accession>
<gene>
    <name evidence="2" type="ORF">C5Y93_21670</name>
</gene>
<feature type="region of interest" description="Disordered" evidence="1">
    <location>
        <begin position="138"/>
        <end position="157"/>
    </location>
</feature>
<dbReference type="AlphaFoldDB" id="A0A2S8GI74"/>
<dbReference type="OrthoDB" id="285058at2"/>
<reference evidence="2 3" key="1">
    <citation type="submission" date="2018-02" db="EMBL/GenBank/DDBJ databases">
        <title>Comparative genomes isolates from brazilian mangrove.</title>
        <authorList>
            <person name="Araujo J.E."/>
            <person name="Taketani R.G."/>
            <person name="Silva M.C.P."/>
            <person name="Loureco M.V."/>
            <person name="Andreote F.D."/>
        </authorList>
    </citation>
    <scope>NUCLEOTIDE SEQUENCE [LARGE SCALE GENOMIC DNA]</scope>
    <source>
        <strain evidence="2 3">Nap-Phe MGV</strain>
    </source>
</reference>
<comment type="caution">
    <text evidence="2">The sequence shown here is derived from an EMBL/GenBank/DDBJ whole genome shotgun (WGS) entry which is preliminary data.</text>
</comment>
<evidence type="ECO:0008006" key="4">
    <source>
        <dbReference type="Google" id="ProtNLM"/>
    </source>
</evidence>
<proteinExistence type="predicted"/>
<protein>
    <recommendedName>
        <fullName evidence="4">Carboxypeptidase regulatory-like domain-containing protein</fullName>
    </recommendedName>
</protein>
<evidence type="ECO:0000313" key="3">
    <source>
        <dbReference type="Proteomes" id="UP000237819"/>
    </source>
</evidence>
<evidence type="ECO:0000313" key="2">
    <source>
        <dbReference type="EMBL" id="PQO44148.1"/>
    </source>
</evidence>
<organism evidence="2 3">
    <name type="scientific">Blastopirellula marina</name>
    <dbReference type="NCBI Taxonomy" id="124"/>
    <lineage>
        <taxon>Bacteria</taxon>
        <taxon>Pseudomonadati</taxon>
        <taxon>Planctomycetota</taxon>
        <taxon>Planctomycetia</taxon>
        <taxon>Pirellulales</taxon>
        <taxon>Pirellulaceae</taxon>
        <taxon>Blastopirellula</taxon>
    </lineage>
</organism>